<evidence type="ECO:0000313" key="2">
    <source>
        <dbReference type="EMBL" id="PHT68216.1"/>
    </source>
</evidence>
<dbReference type="OMA" id="NNCEITN"/>
<accession>A0A2G2YEP8</accession>
<keyword evidence="3" id="KW-1185">Reference proteome</keyword>
<dbReference type="GO" id="GO:1990481">
    <property type="term" value="P:mRNA pseudouridine synthesis"/>
    <property type="evidence" value="ECO:0000318"/>
    <property type="project" value="GO_Central"/>
</dbReference>
<dbReference type="Gene3D" id="3.30.70.660">
    <property type="entry name" value="Pseudouridine synthase I, catalytic domain, C-terminal subdomain"/>
    <property type="match status" value="1"/>
</dbReference>
<dbReference type="InterPro" id="IPR001406">
    <property type="entry name" value="PsdUridine_synth_TruA"/>
</dbReference>
<dbReference type="AlphaFoldDB" id="A0A2G2YEP8"/>
<evidence type="ECO:0000256" key="1">
    <source>
        <dbReference type="SAM" id="MobiDB-lite"/>
    </source>
</evidence>
<name>A0A2G2YEP8_CAPAN</name>
<proteinExistence type="predicted"/>
<evidence type="ECO:0000313" key="3">
    <source>
        <dbReference type="Proteomes" id="UP000222542"/>
    </source>
</evidence>
<dbReference type="GO" id="GO:0009982">
    <property type="term" value="F:pseudouridine synthase activity"/>
    <property type="evidence" value="ECO:0000318"/>
    <property type="project" value="GO_Central"/>
</dbReference>
<feature type="region of interest" description="Disordered" evidence="1">
    <location>
        <begin position="238"/>
        <end position="267"/>
    </location>
</feature>
<dbReference type="GO" id="GO:0005634">
    <property type="term" value="C:nucleus"/>
    <property type="evidence" value="ECO:0000318"/>
    <property type="project" value="GO_Central"/>
</dbReference>
<reference evidence="2 3" key="2">
    <citation type="journal article" date="2017" name="Genome Biol.">
        <title>New reference genome sequences of hot pepper reveal the massive evolution of plant disease-resistance genes by retroduplication.</title>
        <authorList>
            <person name="Kim S."/>
            <person name="Park J."/>
            <person name="Yeom S.I."/>
            <person name="Kim Y.M."/>
            <person name="Seo E."/>
            <person name="Kim K.T."/>
            <person name="Kim M.S."/>
            <person name="Lee J.M."/>
            <person name="Cheong K."/>
            <person name="Shin H.S."/>
            <person name="Kim S.B."/>
            <person name="Han K."/>
            <person name="Lee J."/>
            <person name="Park M."/>
            <person name="Lee H.A."/>
            <person name="Lee H.Y."/>
            <person name="Lee Y."/>
            <person name="Oh S."/>
            <person name="Lee J.H."/>
            <person name="Choi E."/>
            <person name="Choi E."/>
            <person name="Lee S.E."/>
            <person name="Jeon J."/>
            <person name="Kim H."/>
            <person name="Choi G."/>
            <person name="Song H."/>
            <person name="Lee J."/>
            <person name="Lee S.C."/>
            <person name="Kwon J.K."/>
            <person name="Lee H.Y."/>
            <person name="Koo N."/>
            <person name="Hong Y."/>
            <person name="Kim R.W."/>
            <person name="Kang W.H."/>
            <person name="Huh J.H."/>
            <person name="Kang B.C."/>
            <person name="Yang T.J."/>
            <person name="Lee Y.H."/>
            <person name="Bennetzen J.L."/>
            <person name="Choi D."/>
        </authorList>
    </citation>
    <scope>NUCLEOTIDE SEQUENCE [LARGE SCALE GENOMIC DNA]</scope>
    <source>
        <strain evidence="3">cv. CM334</strain>
    </source>
</reference>
<dbReference type="GO" id="GO:0031119">
    <property type="term" value="P:tRNA pseudouridine synthesis"/>
    <property type="evidence" value="ECO:0000318"/>
    <property type="project" value="GO_Central"/>
</dbReference>
<feature type="compositionally biased region" description="Polar residues" evidence="1">
    <location>
        <begin position="253"/>
        <end position="264"/>
    </location>
</feature>
<dbReference type="InterPro" id="IPR020095">
    <property type="entry name" value="PsdUridine_synth_TruA_C"/>
</dbReference>
<dbReference type="Gramene" id="PHT68216">
    <property type="protein sequence ID" value="PHT68216"/>
    <property type="gene ID" value="T459_27703"/>
</dbReference>
<organism evidence="2 3">
    <name type="scientific">Capsicum annuum</name>
    <name type="common">Capsicum pepper</name>
    <dbReference type="NCBI Taxonomy" id="4072"/>
    <lineage>
        <taxon>Eukaryota</taxon>
        <taxon>Viridiplantae</taxon>
        <taxon>Streptophyta</taxon>
        <taxon>Embryophyta</taxon>
        <taxon>Tracheophyta</taxon>
        <taxon>Spermatophyta</taxon>
        <taxon>Magnoliopsida</taxon>
        <taxon>eudicotyledons</taxon>
        <taxon>Gunneridae</taxon>
        <taxon>Pentapetalae</taxon>
        <taxon>asterids</taxon>
        <taxon>lamiids</taxon>
        <taxon>Solanales</taxon>
        <taxon>Solanaceae</taxon>
        <taxon>Solanoideae</taxon>
        <taxon>Capsiceae</taxon>
        <taxon>Capsicum</taxon>
    </lineage>
</organism>
<gene>
    <name evidence="2" type="ORF">T459_27703</name>
</gene>
<dbReference type="STRING" id="4072.A0A2G2YEP8"/>
<dbReference type="PANTHER" id="PTHR11142">
    <property type="entry name" value="PSEUDOURIDYLATE SYNTHASE"/>
    <property type="match status" value="1"/>
</dbReference>
<comment type="caution">
    <text evidence="2">The sequence shown here is derived from an EMBL/GenBank/DDBJ whole genome shotgun (WGS) entry which is preliminary data.</text>
</comment>
<dbReference type="EMBL" id="AYRZ02000011">
    <property type="protein sequence ID" value="PHT68216.1"/>
    <property type="molecule type" value="Genomic_DNA"/>
</dbReference>
<sequence length="320" mass="35368">MNTFNTKKFCDKSRYMYLVPVYALDPCAHRDRESVLVSLGSGNELVKYLHYSERGCKVIRVMGKRVYDLKTKSVIVVDAPASEGNMVIENGDSLSEKVEERNDESAKVVRFNLIQFDQIRDVNINVPMEPEVGLYLDECFFTSYNSKWKDPHEEVSLTAYSEMVEEFKMKHIYSHIALTEHKEGRMGVWLHSLNHRNYPDLCVVDLVKPTDDGSKVVEIAIDASLGFVNNCEITNNVNSTGAGDDSDADLGSINNGERTDNVNSAGAGAGSEVVKTVIEADLVVINNGESSDATNSEAGRDADSVDSLAIMLCQTTLCIS</sequence>
<dbReference type="PANTHER" id="PTHR11142:SF4">
    <property type="entry name" value="PSEUDOURIDYLATE SYNTHASE 1 HOMOLOG"/>
    <property type="match status" value="1"/>
</dbReference>
<dbReference type="Proteomes" id="UP000222542">
    <property type="component" value="Unassembled WGS sequence"/>
</dbReference>
<protein>
    <submittedName>
        <fullName evidence="2">Uncharacterized protein</fullName>
    </submittedName>
</protein>
<dbReference type="GO" id="GO:0003723">
    <property type="term" value="F:RNA binding"/>
    <property type="evidence" value="ECO:0007669"/>
    <property type="project" value="InterPro"/>
</dbReference>
<reference evidence="2 3" key="1">
    <citation type="journal article" date="2014" name="Nat. Genet.">
        <title>Genome sequence of the hot pepper provides insights into the evolution of pungency in Capsicum species.</title>
        <authorList>
            <person name="Kim S."/>
            <person name="Park M."/>
            <person name="Yeom S.I."/>
            <person name="Kim Y.M."/>
            <person name="Lee J.M."/>
            <person name="Lee H.A."/>
            <person name="Seo E."/>
            <person name="Choi J."/>
            <person name="Cheong K."/>
            <person name="Kim K.T."/>
            <person name="Jung K."/>
            <person name="Lee G.W."/>
            <person name="Oh S.K."/>
            <person name="Bae C."/>
            <person name="Kim S.B."/>
            <person name="Lee H.Y."/>
            <person name="Kim S.Y."/>
            <person name="Kim M.S."/>
            <person name="Kang B.C."/>
            <person name="Jo Y.D."/>
            <person name="Yang H.B."/>
            <person name="Jeong H.J."/>
            <person name="Kang W.H."/>
            <person name="Kwon J.K."/>
            <person name="Shin C."/>
            <person name="Lim J.Y."/>
            <person name="Park J.H."/>
            <person name="Huh J.H."/>
            <person name="Kim J.S."/>
            <person name="Kim B.D."/>
            <person name="Cohen O."/>
            <person name="Paran I."/>
            <person name="Suh M.C."/>
            <person name="Lee S.B."/>
            <person name="Kim Y.K."/>
            <person name="Shin Y."/>
            <person name="Noh S.J."/>
            <person name="Park J."/>
            <person name="Seo Y.S."/>
            <person name="Kwon S.Y."/>
            <person name="Kim H.A."/>
            <person name="Park J.M."/>
            <person name="Kim H.J."/>
            <person name="Choi S.B."/>
            <person name="Bosland P.W."/>
            <person name="Reeves G."/>
            <person name="Jo S.H."/>
            <person name="Lee B.W."/>
            <person name="Cho H.T."/>
            <person name="Choi H.S."/>
            <person name="Lee M.S."/>
            <person name="Yu Y."/>
            <person name="Do Choi Y."/>
            <person name="Park B.S."/>
            <person name="van Deynze A."/>
            <person name="Ashrafi H."/>
            <person name="Hill T."/>
            <person name="Kim W.T."/>
            <person name="Pai H.S."/>
            <person name="Ahn H.K."/>
            <person name="Yeam I."/>
            <person name="Giovannoni J.J."/>
            <person name="Rose J.K."/>
            <person name="Sorensen I."/>
            <person name="Lee S.J."/>
            <person name="Kim R.W."/>
            <person name="Choi I.Y."/>
            <person name="Choi B.S."/>
            <person name="Lim J.S."/>
            <person name="Lee Y.H."/>
            <person name="Choi D."/>
        </authorList>
    </citation>
    <scope>NUCLEOTIDE SEQUENCE [LARGE SCALE GENOMIC DNA]</scope>
    <source>
        <strain evidence="3">cv. CM334</strain>
    </source>
</reference>